<evidence type="ECO:0000313" key="2">
    <source>
        <dbReference type="Proteomes" id="UP000008561"/>
    </source>
</evidence>
<name>A8ZUG8_DESOH</name>
<accession>A8ZUG8</accession>
<proteinExistence type="predicted"/>
<reference evidence="1 2" key="1">
    <citation type="submission" date="2007-10" db="EMBL/GenBank/DDBJ databases">
        <title>Complete sequence of Desulfococcus oleovorans Hxd3.</title>
        <authorList>
            <consortium name="US DOE Joint Genome Institute"/>
            <person name="Copeland A."/>
            <person name="Lucas S."/>
            <person name="Lapidus A."/>
            <person name="Barry K."/>
            <person name="Glavina del Rio T."/>
            <person name="Dalin E."/>
            <person name="Tice H."/>
            <person name="Pitluck S."/>
            <person name="Kiss H."/>
            <person name="Brettin T."/>
            <person name="Bruce D."/>
            <person name="Detter J.C."/>
            <person name="Han C."/>
            <person name="Schmutz J."/>
            <person name="Larimer F."/>
            <person name="Land M."/>
            <person name="Hauser L."/>
            <person name="Kyrpides N."/>
            <person name="Kim E."/>
            <person name="Wawrik B."/>
            <person name="Richardson P."/>
        </authorList>
    </citation>
    <scope>NUCLEOTIDE SEQUENCE [LARGE SCALE GENOMIC DNA]</scope>
    <source>
        <strain evidence="2">DSM 6200 / JCM 39069 / Hxd3</strain>
    </source>
</reference>
<gene>
    <name evidence="1" type="ordered locus">Dole_2196</name>
</gene>
<evidence type="ECO:0000313" key="1">
    <source>
        <dbReference type="EMBL" id="ABW68000.1"/>
    </source>
</evidence>
<dbReference type="Proteomes" id="UP000008561">
    <property type="component" value="Chromosome"/>
</dbReference>
<dbReference type="EMBL" id="CP000859">
    <property type="protein sequence ID" value="ABW68000.1"/>
    <property type="molecule type" value="Genomic_DNA"/>
</dbReference>
<dbReference type="KEGG" id="dol:Dole_2196"/>
<organism evidence="1 2">
    <name type="scientific">Desulfosudis oleivorans (strain DSM 6200 / JCM 39069 / Hxd3)</name>
    <name type="common">Desulfococcus oleovorans</name>
    <dbReference type="NCBI Taxonomy" id="96561"/>
    <lineage>
        <taxon>Bacteria</taxon>
        <taxon>Pseudomonadati</taxon>
        <taxon>Thermodesulfobacteriota</taxon>
        <taxon>Desulfobacteria</taxon>
        <taxon>Desulfobacterales</taxon>
        <taxon>Desulfosudaceae</taxon>
        <taxon>Desulfosudis</taxon>
    </lineage>
</organism>
<protein>
    <submittedName>
        <fullName evidence="1">Uncharacterized protein</fullName>
    </submittedName>
</protein>
<keyword evidence="2" id="KW-1185">Reference proteome</keyword>
<dbReference type="RefSeq" id="WP_012175612.1">
    <property type="nucleotide sequence ID" value="NC_009943.1"/>
</dbReference>
<dbReference type="HOGENOM" id="CLU_1515553_0_0_7"/>
<dbReference type="AlphaFoldDB" id="A8ZUG8"/>
<sequence>MEHIDLEKGRIQHEDQWLSAEELAEKIQEKIKSGDMKIAKLAGLLEELNTAMESIHVLEARITISKDQYEKLVAKGGEDDNESVRQAVLAFIEEKTRPNPPDIDFIPVGDEPLAMEPTDNAPPAKGKTVTINCSKCNSPIEIDTENMPSEIRCPSCNARGMLKTYKNKPQFKDRYAG</sequence>